<dbReference type="GO" id="GO:0005737">
    <property type="term" value="C:cytoplasm"/>
    <property type="evidence" value="ECO:0007669"/>
    <property type="project" value="UniProtKB-SubCell"/>
</dbReference>
<dbReference type="HAMAP" id="MF_01161">
    <property type="entry name" value="tRNA_Ile_lys_synt"/>
    <property type="match status" value="1"/>
</dbReference>
<dbReference type="EMBL" id="CP011034">
    <property type="protein sequence ID" value="ALS33561.1"/>
    <property type="molecule type" value="Genomic_DNA"/>
</dbReference>
<keyword evidence="4 8" id="KW-0819">tRNA processing</keyword>
<dbReference type="InterPro" id="IPR012094">
    <property type="entry name" value="tRNA_Ile_lys_synt"/>
</dbReference>
<dbReference type="GO" id="GO:0005524">
    <property type="term" value="F:ATP binding"/>
    <property type="evidence" value="ECO:0007669"/>
    <property type="project" value="UniProtKB-UniRule"/>
</dbReference>
<dbReference type="SUPFAM" id="SSF82829">
    <property type="entry name" value="MesJ substrate recognition domain-like"/>
    <property type="match status" value="1"/>
</dbReference>
<keyword evidence="2 8" id="KW-0963">Cytoplasm</keyword>
<sequence>MRFFCFKMAKIKYLKLSILKLLAKLSGSQVKLMHTSLIYQQVKQSLGQYIEQGHRVFTVALSGGVDSVVLLHLMHALRVQDPALQVSAIYIHHGLSQYADDWQGFCQTLCNELNVPFQMAKVNIEQQSRTSLEAQARDARYQALDELSPHGSIILLGQHLNDQIETFLLRLKRGSGLKGLGAMQRERTLSSGRLCFRPLLSVKRSDIEAFAAQYALNHVTDDSNTDERFERNFIRQQVVPILAARFNGFEQCTARSISLLQQQHALLNEYTHIDLTQCVNPQQALNISAIAKFTPIRTANVVRAWLELFTHVLPSQKQLEQIINQAIAAKTDAQMLIELSDGQIRRHQGHLYFVVPSTQKLNNTLITRSELKLADGRLLKKHSGAGIRAPTAGEQVSVRFNCNSARIKPLKKPGSNTLKHWFKDAKVAPWLRANVPLIFYNDELVQVVGYFISANHSDENGIFWECK</sequence>
<reference evidence="10 11" key="1">
    <citation type="submission" date="2015-03" db="EMBL/GenBank/DDBJ databases">
        <authorList>
            <person name="Murphy D."/>
        </authorList>
    </citation>
    <scope>NUCLEOTIDE SEQUENCE [LARGE SCALE GENOMIC DNA]</scope>
    <source>
        <strain evidence="10 11">KMM 520</strain>
    </source>
</reference>
<dbReference type="Pfam" id="PF01171">
    <property type="entry name" value="ATP_bind_3"/>
    <property type="match status" value="1"/>
</dbReference>
<dbReference type="NCBIfam" id="TIGR02432">
    <property type="entry name" value="lysidine_TilS_N"/>
    <property type="match status" value="1"/>
</dbReference>
<evidence type="ECO:0000259" key="9">
    <source>
        <dbReference type="SMART" id="SM00977"/>
    </source>
</evidence>
<evidence type="ECO:0000256" key="1">
    <source>
        <dbReference type="ARBA" id="ARBA00004496"/>
    </source>
</evidence>
<comment type="domain">
    <text evidence="8">The N-terminal region contains the highly conserved SGGXDS motif, predicted to be a P-loop motif involved in ATP binding.</text>
</comment>
<dbReference type="InterPro" id="IPR011063">
    <property type="entry name" value="TilS/TtcA_N"/>
</dbReference>
<feature type="binding site" evidence="8">
    <location>
        <begin position="62"/>
        <end position="67"/>
    </location>
    <ligand>
        <name>ATP</name>
        <dbReference type="ChEBI" id="CHEBI:30616"/>
    </ligand>
</feature>
<protein>
    <recommendedName>
        <fullName evidence="8">tRNA(Ile)-lysidine synthase</fullName>
        <ecNumber evidence="8">6.3.4.19</ecNumber>
    </recommendedName>
    <alternativeName>
        <fullName evidence="8">tRNA(Ile)-2-lysyl-cytidine synthase</fullName>
    </alternativeName>
    <alternativeName>
        <fullName evidence="8">tRNA(Ile)-lysidine synthetase</fullName>
    </alternativeName>
</protein>
<dbReference type="Proteomes" id="UP000065261">
    <property type="component" value="Chromosome I"/>
</dbReference>
<accession>A0A0U2X0W6</accession>
<dbReference type="PATRIC" id="fig|1315283.4.peg.2153"/>
<evidence type="ECO:0000256" key="6">
    <source>
        <dbReference type="ARBA" id="ARBA00022840"/>
    </source>
</evidence>
<organism evidence="10">
    <name type="scientific">Pseudoalteromonas translucida KMM 520</name>
    <dbReference type="NCBI Taxonomy" id="1315283"/>
    <lineage>
        <taxon>Bacteria</taxon>
        <taxon>Pseudomonadati</taxon>
        <taxon>Pseudomonadota</taxon>
        <taxon>Gammaproteobacteria</taxon>
        <taxon>Alteromonadales</taxon>
        <taxon>Pseudoalteromonadaceae</taxon>
        <taxon>Pseudoalteromonas</taxon>
    </lineage>
</organism>
<dbReference type="Gene3D" id="1.20.59.20">
    <property type="match status" value="1"/>
</dbReference>
<dbReference type="AlphaFoldDB" id="A0A0U2X0W6"/>
<evidence type="ECO:0000256" key="2">
    <source>
        <dbReference type="ARBA" id="ARBA00022490"/>
    </source>
</evidence>
<evidence type="ECO:0000256" key="8">
    <source>
        <dbReference type="HAMAP-Rule" id="MF_01161"/>
    </source>
</evidence>
<dbReference type="InterPro" id="IPR012796">
    <property type="entry name" value="Lysidine-tRNA-synth_C"/>
</dbReference>
<dbReference type="Pfam" id="PF09179">
    <property type="entry name" value="TilS"/>
    <property type="match status" value="1"/>
</dbReference>
<dbReference type="SMART" id="SM00977">
    <property type="entry name" value="TilS_C"/>
    <property type="match status" value="1"/>
</dbReference>
<evidence type="ECO:0000256" key="4">
    <source>
        <dbReference type="ARBA" id="ARBA00022694"/>
    </source>
</evidence>
<keyword evidence="3 8" id="KW-0436">Ligase</keyword>
<dbReference type="GO" id="GO:0006400">
    <property type="term" value="P:tRNA modification"/>
    <property type="evidence" value="ECO:0007669"/>
    <property type="project" value="UniProtKB-UniRule"/>
</dbReference>
<dbReference type="GO" id="GO:0032267">
    <property type="term" value="F:tRNA(Ile)-lysidine synthase activity"/>
    <property type="evidence" value="ECO:0007669"/>
    <property type="project" value="UniProtKB-EC"/>
</dbReference>
<dbReference type="NCBIfam" id="TIGR02433">
    <property type="entry name" value="lysidine_TilS_C"/>
    <property type="match status" value="1"/>
</dbReference>
<dbReference type="KEGG" id="ptn:PTRA_a2473"/>
<dbReference type="InterPro" id="IPR015262">
    <property type="entry name" value="tRNA_Ile_lys_synt_subst-bd"/>
</dbReference>
<comment type="function">
    <text evidence="8">Ligates lysine onto the cytidine present at position 34 of the AUA codon-specific tRNA(Ile) that contains the anticodon CAU, in an ATP-dependent manner. Cytidine is converted to lysidine, thus changing the amino acid specificity of the tRNA from methionine to isoleucine.</text>
</comment>
<dbReference type="Gene3D" id="3.40.50.620">
    <property type="entry name" value="HUPs"/>
    <property type="match status" value="1"/>
</dbReference>
<proteinExistence type="inferred from homology"/>
<dbReference type="EC" id="6.3.4.19" evidence="8"/>
<evidence type="ECO:0000256" key="5">
    <source>
        <dbReference type="ARBA" id="ARBA00022741"/>
    </source>
</evidence>
<evidence type="ECO:0000313" key="10">
    <source>
        <dbReference type="EMBL" id="ALS33561.1"/>
    </source>
</evidence>
<keyword evidence="6 8" id="KW-0067">ATP-binding</keyword>
<dbReference type="PANTHER" id="PTHR43033">
    <property type="entry name" value="TRNA(ILE)-LYSIDINE SYNTHASE-RELATED"/>
    <property type="match status" value="1"/>
</dbReference>
<keyword evidence="5 8" id="KW-0547">Nucleotide-binding</keyword>
<dbReference type="SUPFAM" id="SSF52402">
    <property type="entry name" value="Adenine nucleotide alpha hydrolases-like"/>
    <property type="match status" value="1"/>
</dbReference>
<dbReference type="CDD" id="cd01992">
    <property type="entry name" value="TilS_N"/>
    <property type="match status" value="1"/>
</dbReference>
<comment type="similarity">
    <text evidence="8">Belongs to the tRNA(Ile)-lysidine synthase family.</text>
</comment>
<comment type="catalytic activity">
    <reaction evidence="7 8">
        <text>cytidine(34) in tRNA(Ile2) + L-lysine + ATP = lysidine(34) in tRNA(Ile2) + AMP + diphosphate + H(+)</text>
        <dbReference type="Rhea" id="RHEA:43744"/>
        <dbReference type="Rhea" id="RHEA-COMP:10625"/>
        <dbReference type="Rhea" id="RHEA-COMP:10670"/>
        <dbReference type="ChEBI" id="CHEBI:15378"/>
        <dbReference type="ChEBI" id="CHEBI:30616"/>
        <dbReference type="ChEBI" id="CHEBI:32551"/>
        <dbReference type="ChEBI" id="CHEBI:33019"/>
        <dbReference type="ChEBI" id="CHEBI:82748"/>
        <dbReference type="ChEBI" id="CHEBI:83665"/>
        <dbReference type="ChEBI" id="CHEBI:456215"/>
        <dbReference type="EC" id="6.3.4.19"/>
    </reaction>
</comment>
<dbReference type="Pfam" id="PF11734">
    <property type="entry name" value="TilS_C"/>
    <property type="match status" value="1"/>
</dbReference>
<name>A0A0U2X0W6_9GAMM</name>
<evidence type="ECO:0000313" key="11">
    <source>
        <dbReference type="Proteomes" id="UP000065261"/>
    </source>
</evidence>
<gene>
    <name evidence="8 10" type="primary">tilS</name>
    <name evidence="10" type="ORF">PTRA_a2473</name>
</gene>
<feature type="domain" description="Lysidine-tRNA(Ile) synthetase C-terminal" evidence="9">
    <location>
        <begin position="396"/>
        <end position="464"/>
    </location>
</feature>
<evidence type="ECO:0000256" key="3">
    <source>
        <dbReference type="ARBA" id="ARBA00022598"/>
    </source>
</evidence>
<dbReference type="PANTHER" id="PTHR43033:SF1">
    <property type="entry name" value="TRNA(ILE)-LYSIDINE SYNTHASE-RELATED"/>
    <property type="match status" value="1"/>
</dbReference>
<comment type="subcellular location">
    <subcellularLocation>
        <location evidence="1 8">Cytoplasm</location>
    </subcellularLocation>
</comment>
<dbReference type="InterPro" id="IPR014729">
    <property type="entry name" value="Rossmann-like_a/b/a_fold"/>
</dbReference>
<dbReference type="SUPFAM" id="SSF56037">
    <property type="entry name" value="PheT/TilS domain"/>
    <property type="match status" value="1"/>
</dbReference>
<evidence type="ECO:0000256" key="7">
    <source>
        <dbReference type="ARBA" id="ARBA00048539"/>
    </source>
</evidence>
<dbReference type="InterPro" id="IPR012795">
    <property type="entry name" value="tRNA_Ile_lys_synt_N"/>
</dbReference>